<dbReference type="RefSeq" id="WP_134341403.1">
    <property type="nucleotide sequence ID" value="NZ_SOPW01000023.1"/>
</dbReference>
<dbReference type="InterPro" id="IPR011010">
    <property type="entry name" value="DNA_brk_join_enz"/>
</dbReference>
<dbReference type="EMBL" id="SOPW01000023">
    <property type="protein sequence ID" value="TFB13670.1"/>
    <property type="molecule type" value="Genomic_DNA"/>
</dbReference>
<dbReference type="GO" id="GO:0003677">
    <property type="term" value="F:DNA binding"/>
    <property type="evidence" value="ECO:0007669"/>
    <property type="project" value="InterPro"/>
</dbReference>
<evidence type="ECO:0000313" key="5">
    <source>
        <dbReference type="EMBL" id="TFB13670.1"/>
    </source>
</evidence>
<keyword evidence="3" id="KW-0233">DNA recombination</keyword>
<dbReference type="Proteomes" id="UP000297975">
    <property type="component" value="Unassembled WGS sequence"/>
</dbReference>
<dbReference type="Pfam" id="PF00589">
    <property type="entry name" value="Phage_integrase"/>
    <property type="match status" value="1"/>
</dbReference>
<dbReference type="GO" id="GO:0015074">
    <property type="term" value="P:DNA integration"/>
    <property type="evidence" value="ECO:0007669"/>
    <property type="project" value="UniProtKB-KW"/>
</dbReference>
<dbReference type="InterPro" id="IPR050808">
    <property type="entry name" value="Phage_Integrase"/>
</dbReference>
<feature type="domain" description="Tyr recombinase" evidence="4">
    <location>
        <begin position="128"/>
        <end position="306"/>
    </location>
</feature>
<dbReference type="OrthoDB" id="111144at2"/>
<dbReference type="InterPro" id="IPR013762">
    <property type="entry name" value="Integrase-like_cat_sf"/>
</dbReference>
<dbReference type="GO" id="GO:0006310">
    <property type="term" value="P:DNA recombination"/>
    <property type="evidence" value="ECO:0007669"/>
    <property type="project" value="UniProtKB-KW"/>
</dbReference>
<accession>A0A4Y8IF72</accession>
<evidence type="ECO:0000259" key="4">
    <source>
        <dbReference type="PROSITE" id="PS51898"/>
    </source>
</evidence>
<evidence type="ECO:0000256" key="1">
    <source>
        <dbReference type="ARBA" id="ARBA00008857"/>
    </source>
</evidence>
<organism evidence="5 6">
    <name type="scientific">Filobacillus milosensis</name>
    <dbReference type="NCBI Taxonomy" id="94137"/>
    <lineage>
        <taxon>Bacteria</taxon>
        <taxon>Bacillati</taxon>
        <taxon>Bacillota</taxon>
        <taxon>Bacilli</taxon>
        <taxon>Bacillales</taxon>
        <taxon>Bacillaceae</taxon>
        <taxon>Filobacillus</taxon>
    </lineage>
</organism>
<dbReference type="CDD" id="cd00397">
    <property type="entry name" value="DNA_BRE_C"/>
    <property type="match status" value="1"/>
</dbReference>
<evidence type="ECO:0000313" key="6">
    <source>
        <dbReference type="Proteomes" id="UP000297975"/>
    </source>
</evidence>
<gene>
    <name evidence="5" type="ORF">E3U55_15545</name>
</gene>
<dbReference type="Gene3D" id="1.10.443.10">
    <property type="entry name" value="Intergrase catalytic core"/>
    <property type="match status" value="1"/>
</dbReference>
<reference evidence="5 6" key="1">
    <citation type="submission" date="2019-03" db="EMBL/GenBank/DDBJ databases">
        <authorList>
            <person name="He R.-H."/>
        </authorList>
    </citation>
    <scope>NUCLEOTIDE SEQUENCE [LARGE SCALE GENOMIC DNA]</scope>
    <source>
        <strain evidence="6">SH 714</strain>
    </source>
</reference>
<keyword evidence="6" id="KW-1185">Reference proteome</keyword>
<dbReference type="AlphaFoldDB" id="A0A4Y8IF72"/>
<comment type="caution">
    <text evidence="5">The sequence shown here is derived from an EMBL/GenBank/DDBJ whole genome shotgun (WGS) entry which is preliminary data.</text>
</comment>
<name>A0A4Y8IF72_9BACI</name>
<protein>
    <recommendedName>
        <fullName evidence="4">Tyr recombinase domain-containing protein</fullName>
    </recommendedName>
</protein>
<dbReference type="PANTHER" id="PTHR30629">
    <property type="entry name" value="PROPHAGE INTEGRASE"/>
    <property type="match status" value="1"/>
</dbReference>
<evidence type="ECO:0000256" key="3">
    <source>
        <dbReference type="ARBA" id="ARBA00023172"/>
    </source>
</evidence>
<dbReference type="PROSITE" id="PS51898">
    <property type="entry name" value="TYR_RECOMBINASE"/>
    <property type="match status" value="1"/>
</dbReference>
<dbReference type="PANTHER" id="PTHR30629:SF2">
    <property type="entry name" value="PROPHAGE INTEGRASE INTS-RELATED"/>
    <property type="match status" value="1"/>
</dbReference>
<sequence length="321" mass="38651">MKSFKEEIYIFYLGSRYSENYKRTLKKRLEQFLEYLARVTETPNEEVHLNQIYETVSPSGKFLFYSRLDVKLLEQYFLENLYKSYNWLQGSRTALQNFFLYLYRKYDFPILTDQMTFDIDDYKQKPIKKDNYIPTRHDILKFVQSLINHSTNLSRDALYFLLLISTGSRPSEIINTKVKDIDFQNEFIYLERTKNKSSHFIPLRTGYNQMIQRYIYKSKLKGEDYLINHNGKHMSRKELQDLLTYFLDKANLPHFTLHSFRRSFATIMADSGVAIVIIQQILNHKKIHSTSHYIDPNIIRNERVEIKVNKDVYKNIRLYKK</sequence>
<dbReference type="SUPFAM" id="SSF56349">
    <property type="entry name" value="DNA breaking-rejoining enzymes"/>
    <property type="match status" value="1"/>
</dbReference>
<keyword evidence="2" id="KW-0229">DNA integration</keyword>
<comment type="similarity">
    <text evidence="1">Belongs to the 'phage' integrase family.</text>
</comment>
<evidence type="ECO:0000256" key="2">
    <source>
        <dbReference type="ARBA" id="ARBA00022908"/>
    </source>
</evidence>
<proteinExistence type="inferred from homology"/>
<dbReference type="InterPro" id="IPR002104">
    <property type="entry name" value="Integrase_catalytic"/>
</dbReference>